<dbReference type="Pfam" id="PF00107">
    <property type="entry name" value="ADH_zinc_N"/>
    <property type="match status" value="1"/>
</dbReference>
<keyword evidence="2 6" id="KW-0560">Oxidoreductase</keyword>
<name>A0AA38Y1N6_9EURO</name>
<evidence type="ECO:0000259" key="5">
    <source>
        <dbReference type="SMART" id="SM00829"/>
    </source>
</evidence>
<gene>
    <name evidence="6" type="primary">ZTA1_2</name>
    <name evidence="6" type="ORF">H2204_007513</name>
</gene>
<sequence length="335" mass="36024">MSSSIPSTQHAVVVKEVGGPEVLEYHTDVAIPALKEGQVLVKNTVSGVNFVDTYYRSGFYKSEKPEILGREGAGVIVALGPKTAPYNFAVGDRVLWLGISGYAQYSTPDAAKVMKLPSGVSEEDAGACALPGLTALTIVEESYKVQAGEWVLVHAAAGGVGVLLTQILKRLGAKIIATAGGPEKVALVKSLGADHVIDYRSPKGQDWVAQVKSITGGHGVDVVYDSVAKDTWEGSLESVRRKGTIVWFGNASGPVPPLTLHRIAIKCVKIVRPTLFGYIETREELEYYTAKLFDLLTAKDKLKLFIHKVYPLEDVGQAHIDLTSRKTTGKLLLKP</sequence>
<keyword evidence="1" id="KW-0521">NADP</keyword>
<dbReference type="InterPro" id="IPR013149">
    <property type="entry name" value="ADH-like_C"/>
</dbReference>
<evidence type="ECO:0000313" key="7">
    <source>
        <dbReference type="Proteomes" id="UP001172681"/>
    </source>
</evidence>
<dbReference type="CDD" id="cd05286">
    <property type="entry name" value="QOR2"/>
    <property type="match status" value="1"/>
</dbReference>
<evidence type="ECO:0000313" key="6">
    <source>
        <dbReference type="EMBL" id="KAJ9632945.1"/>
    </source>
</evidence>
<dbReference type="InterPro" id="IPR013154">
    <property type="entry name" value="ADH-like_N"/>
</dbReference>
<organism evidence="6 7">
    <name type="scientific">Knufia peltigerae</name>
    <dbReference type="NCBI Taxonomy" id="1002370"/>
    <lineage>
        <taxon>Eukaryota</taxon>
        <taxon>Fungi</taxon>
        <taxon>Dikarya</taxon>
        <taxon>Ascomycota</taxon>
        <taxon>Pezizomycotina</taxon>
        <taxon>Eurotiomycetes</taxon>
        <taxon>Chaetothyriomycetidae</taxon>
        <taxon>Chaetothyriales</taxon>
        <taxon>Trichomeriaceae</taxon>
        <taxon>Knufia</taxon>
    </lineage>
</organism>
<dbReference type="Pfam" id="PF08240">
    <property type="entry name" value="ADH_N"/>
    <property type="match status" value="1"/>
</dbReference>
<dbReference type="InterPro" id="IPR002364">
    <property type="entry name" value="Quin_OxRdtase/zeta-crystal_CS"/>
</dbReference>
<comment type="caution">
    <text evidence="6">The sequence shown here is derived from an EMBL/GenBank/DDBJ whole genome shotgun (WGS) entry which is preliminary data.</text>
</comment>
<proteinExistence type="predicted"/>
<dbReference type="InterPro" id="IPR020843">
    <property type="entry name" value="ER"/>
</dbReference>
<dbReference type="Gene3D" id="3.40.50.720">
    <property type="entry name" value="NAD(P)-binding Rossmann-like Domain"/>
    <property type="match status" value="1"/>
</dbReference>
<dbReference type="Proteomes" id="UP001172681">
    <property type="component" value="Unassembled WGS sequence"/>
</dbReference>
<evidence type="ECO:0000256" key="4">
    <source>
        <dbReference type="ARBA" id="ARBA00070796"/>
    </source>
</evidence>
<dbReference type="GO" id="GO:0035925">
    <property type="term" value="F:mRNA 3'-UTR AU-rich region binding"/>
    <property type="evidence" value="ECO:0007669"/>
    <property type="project" value="TreeGrafter"/>
</dbReference>
<dbReference type="PANTHER" id="PTHR48106:SF13">
    <property type="entry name" value="QUINONE OXIDOREDUCTASE-RELATED"/>
    <property type="match status" value="1"/>
</dbReference>
<dbReference type="SUPFAM" id="SSF50129">
    <property type="entry name" value="GroES-like"/>
    <property type="match status" value="1"/>
</dbReference>
<dbReference type="GO" id="GO:0070402">
    <property type="term" value="F:NADPH binding"/>
    <property type="evidence" value="ECO:0007669"/>
    <property type="project" value="TreeGrafter"/>
</dbReference>
<dbReference type="GO" id="GO:0005829">
    <property type="term" value="C:cytosol"/>
    <property type="evidence" value="ECO:0007669"/>
    <property type="project" value="TreeGrafter"/>
</dbReference>
<dbReference type="PANTHER" id="PTHR48106">
    <property type="entry name" value="QUINONE OXIDOREDUCTASE PIG3-RELATED"/>
    <property type="match status" value="1"/>
</dbReference>
<dbReference type="SMART" id="SM00829">
    <property type="entry name" value="PKS_ER"/>
    <property type="match status" value="1"/>
</dbReference>
<dbReference type="EMBL" id="JAPDRN010000051">
    <property type="protein sequence ID" value="KAJ9632945.1"/>
    <property type="molecule type" value="Genomic_DNA"/>
</dbReference>
<accession>A0AA38Y1N6</accession>
<dbReference type="GO" id="GO:0008270">
    <property type="term" value="F:zinc ion binding"/>
    <property type="evidence" value="ECO:0007669"/>
    <property type="project" value="InterPro"/>
</dbReference>
<feature type="domain" description="Enoyl reductase (ER)" evidence="5">
    <location>
        <begin position="18"/>
        <end position="333"/>
    </location>
</feature>
<keyword evidence="7" id="KW-1185">Reference proteome</keyword>
<evidence type="ECO:0000256" key="1">
    <source>
        <dbReference type="ARBA" id="ARBA00022857"/>
    </source>
</evidence>
<dbReference type="InterPro" id="IPR036291">
    <property type="entry name" value="NAD(P)-bd_dom_sf"/>
</dbReference>
<protein>
    <recommendedName>
        <fullName evidence="4">Probable quinone oxidoreductase</fullName>
    </recommendedName>
    <alternativeName>
        <fullName evidence="3">NADPH:quinone reductase</fullName>
    </alternativeName>
</protein>
<evidence type="ECO:0000256" key="3">
    <source>
        <dbReference type="ARBA" id="ARBA00043088"/>
    </source>
</evidence>
<dbReference type="Gene3D" id="3.90.180.10">
    <property type="entry name" value="Medium-chain alcohol dehydrogenases, catalytic domain"/>
    <property type="match status" value="1"/>
</dbReference>
<dbReference type="GO" id="GO:0003960">
    <property type="term" value="F:quinone reductase (NADPH) activity"/>
    <property type="evidence" value="ECO:0007669"/>
    <property type="project" value="InterPro"/>
</dbReference>
<reference evidence="6" key="1">
    <citation type="submission" date="2022-10" db="EMBL/GenBank/DDBJ databases">
        <title>Culturing micro-colonial fungi from biological soil crusts in the Mojave desert and describing Neophaeococcomyces mojavensis, and introducing the new genera and species Taxawa tesnikishii.</title>
        <authorList>
            <person name="Kurbessoian T."/>
            <person name="Stajich J.E."/>
        </authorList>
    </citation>
    <scope>NUCLEOTIDE SEQUENCE</scope>
    <source>
        <strain evidence="6">TK_35</strain>
    </source>
</reference>
<dbReference type="InterPro" id="IPR047618">
    <property type="entry name" value="QOR-like"/>
</dbReference>
<dbReference type="AlphaFoldDB" id="A0AA38Y1N6"/>
<dbReference type="FunFam" id="3.40.50.720:FF:000053">
    <property type="entry name" value="Quinone oxidoreductase 1"/>
    <property type="match status" value="1"/>
</dbReference>
<dbReference type="PROSITE" id="PS01162">
    <property type="entry name" value="QOR_ZETA_CRYSTAL"/>
    <property type="match status" value="1"/>
</dbReference>
<dbReference type="InterPro" id="IPR011032">
    <property type="entry name" value="GroES-like_sf"/>
</dbReference>
<dbReference type="SUPFAM" id="SSF51735">
    <property type="entry name" value="NAD(P)-binding Rossmann-fold domains"/>
    <property type="match status" value="1"/>
</dbReference>
<evidence type="ECO:0000256" key="2">
    <source>
        <dbReference type="ARBA" id="ARBA00023002"/>
    </source>
</evidence>